<dbReference type="GO" id="GO:0016747">
    <property type="term" value="F:acyltransferase activity, transferring groups other than amino-acyl groups"/>
    <property type="evidence" value="ECO:0007669"/>
    <property type="project" value="InterPro"/>
</dbReference>
<evidence type="ECO:0000259" key="1">
    <source>
        <dbReference type="PROSITE" id="PS51186"/>
    </source>
</evidence>
<dbReference type="AlphaFoldDB" id="A0A366FJI6"/>
<gene>
    <name evidence="2" type="ORF">DFR50_10929</name>
</gene>
<keyword evidence="2" id="KW-0808">Transferase</keyword>
<name>A0A366FJI6_9HYPH</name>
<dbReference type="RefSeq" id="WP_113888968.1">
    <property type="nucleotide sequence ID" value="NZ_QNRK01000009.1"/>
</dbReference>
<evidence type="ECO:0000313" key="3">
    <source>
        <dbReference type="Proteomes" id="UP000253529"/>
    </source>
</evidence>
<dbReference type="EMBL" id="QNRK01000009">
    <property type="protein sequence ID" value="RBP14276.1"/>
    <property type="molecule type" value="Genomic_DNA"/>
</dbReference>
<feature type="domain" description="N-acetyltransferase" evidence="1">
    <location>
        <begin position="9"/>
        <end position="170"/>
    </location>
</feature>
<dbReference type="InterPro" id="IPR016181">
    <property type="entry name" value="Acyl_CoA_acyltransferase"/>
</dbReference>
<accession>A0A366FJI6</accession>
<dbReference type="SUPFAM" id="SSF55729">
    <property type="entry name" value="Acyl-CoA N-acyltransferases (Nat)"/>
    <property type="match status" value="1"/>
</dbReference>
<comment type="caution">
    <text evidence="2">The sequence shown here is derived from an EMBL/GenBank/DDBJ whole genome shotgun (WGS) entry which is preliminary data.</text>
</comment>
<dbReference type="Gene3D" id="3.40.630.30">
    <property type="match status" value="1"/>
</dbReference>
<reference evidence="2 3" key="1">
    <citation type="submission" date="2018-06" db="EMBL/GenBank/DDBJ databases">
        <title>Genomic Encyclopedia of Type Strains, Phase IV (KMG-IV): sequencing the most valuable type-strain genomes for metagenomic binning, comparative biology and taxonomic classification.</title>
        <authorList>
            <person name="Goeker M."/>
        </authorList>
    </citation>
    <scope>NUCLEOTIDE SEQUENCE [LARGE SCALE GENOMIC DNA]</scope>
    <source>
        <strain evidence="2 3">DSM 24875</strain>
    </source>
</reference>
<dbReference type="Proteomes" id="UP000253529">
    <property type="component" value="Unassembled WGS sequence"/>
</dbReference>
<dbReference type="OrthoDB" id="7843527at2"/>
<dbReference type="Pfam" id="PF00583">
    <property type="entry name" value="Acetyltransf_1"/>
    <property type="match status" value="1"/>
</dbReference>
<proteinExistence type="predicted"/>
<sequence>MSDTKTATVEVRRLWPSDMEAYRDHLLRLDPRSRHERFGGGMSDDFLVHYAEHCFGQGDLLYGAFIDGDLVGAAELRSNAAIWSEQAPFGRHIHAEAAFSVEHEYRRRGIGENLFRRIQRAASNHGVETIEIICLPDNIGMRMLAQKFKTHFTFEECNLTGRLRARRPTPFSLMREAADDAVDFGVALFDAQWRAVNAAAVATPAAQAERENRSAA</sequence>
<protein>
    <submittedName>
        <fullName evidence="2">Acetyltransferase (GNAT) family protein</fullName>
    </submittedName>
</protein>
<dbReference type="PROSITE" id="PS51186">
    <property type="entry name" value="GNAT"/>
    <property type="match status" value="1"/>
</dbReference>
<evidence type="ECO:0000313" key="2">
    <source>
        <dbReference type="EMBL" id="RBP14276.1"/>
    </source>
</evidence>
<keyword evidence="3" id="KW-1185">Reference proteome</keyword>
<dbReference type="CDD" id="cd04301">
    <property type="entry name" value="NAT_SF"/>
    <property type="match status" value="1"/>
</dbReference>
<dbReference type="InterPro" id="IPR000182">
    <property type="entry name" value="GNAT_dom"/>
</dbReference>
<organism evidence="2 3">
    <name type="scientific">Roseiarcus fermentans</name>
    <dbReference type="NCBI Taxonomy" id="1473586"/>
    <lineage>
        <taxon>Bacteria</taxon>
        <taxon>Pseudomonadati</taxon>
        <taxon>Pseudomonadota</taxon>
        <taxon>Alphaproteobacteria</taxon>
        <taxon>Hyphomicrobiales</taxon>
        <taxon>Roseiarcaceae</taxon>
        <taxon>Roseiarcus</taxon>
    </lineage>
</organism>